<dbReference type="OrthoDB" id="10273158at2759"/>
<accession>A0A4Y2BW96</accession>
<evidence type="ECO:0000313" key="1">
    <source>
        <dbReference type="EMBL" id="GBL96039.1"/>
    </source>
</evidence>
<dbReference type="EMBL" id="BGPR01000116">
    <property type="protein sequence ID" value="GBL96039.1"/>
    <property type="molecule type" value="Genomic_DNA"/>
</dbReference>
<dbReference type="AlphaFoldDB" id="A0A4Y2BW96"/>
<protein>
    <submittedName>
        <fullName evidence="1">Uncharacterized protein</fullName>
    </submittedName>
</protein>
<keyword evidence="2" id="KW-1185">Reference proteome</keyword>
<name>A0A4Y2BW96_ARAVE</name>
<sequence>MLTSKHMLSLLAKCYLMAARLEPFGIMASIHHNNDYHLIANVHFWIAGAPLRSLFKDCALNTSKDRRETFEKKGFFAEKKYLFSWEESLLPNSEPIKWDIDVYLSTLSDWLRSF</sequence>
<dbReference type="Proteomes" id="UP000499080">
    <property type="component" value="Unassembled WGS sequence"/>
</dbReference>
<proteinExistence type="predicted"/>
<evidence type="ECO:0000313" key="2">
    <source>
        <dbReference type="Proteomes" id="UP000499080"/>
    </source>
</evidence>
<comment type="caution">
    <text evidence="1">The sequence shown here is derived from an EMBL/GenBank/DDBJ whole genome shotgun (WGS) entry which is preliminary data.</text>
</comment>
<gene>
    <name evidence="1" type="ORF">AVEN_199995_1</name>
</gene>
<reference evidence="1 2" key="1">
    <citation type="journal article" date="2019" name="Sci. Rep.">
        <title>Orb-weaving spider Araneus ventricosus genome elucidates the spidroin gene catalogue.</title>
        <authorList>
            <person name="Kono N."/>
            <person name="Nakamura H."/>
            <person name="Ohtoshi R."/>
            <person name="Moran D.A.P."/>
            <person name="Shinohara A."/>
            <person name="Yoshida Y."/>
            <person name="Fujiwara M."/>
            <person name="Mori M."/>
            <person name="Tomita M."/>
            <person name="Arakawa K."/>
        </authorList>
    </citation>
    <scope>NUCLEOTIDE SEQUENCE [LARGE SCALE GENOMIC DNA]</scope>
</reference>
<organism evidence="1 2">
    <name type="scientific">Araneus ventricosus</name>
    <name type="common">Orbweaver spider</name>
    <name type="synonym">Epeira ventricosa</name>
    <dbReference type="NCBI Taxonomy" id="182803"/>
    <lineage>
        <taxon>Eukaryota</taxon>
        <taxon>Metazoa</taxon>
        <taxon>Ecdysozoa</taxon>
        <taxon>Arthropoda</taxon>
        <taxon>Chelicerata</taxon>
        <taxon>Arachnida</taxon>
        <taxon>Araneae</taxon>
        <taxon>Araneomorphae</taxon>
        <taxon>Entelegynae</taxon>
        <taxon>Araneoidea</taxon>
        <taxon>Araneidae</taxon>
        <taxon>Araneus</taxon>
    </lineage>
</organism>